<keyword evidence="9" id="KW-1185">Reference proteome</keyword>
<evidence type="ECO:0000256" key="6">
    <source>
        <dbReference type="ARBA" id="ARBA00023136"/>
    </source>
</evidence>
<evidence type="ECO:0000256" key="3">
    <source>
        <dbReference type="ARBA" id="ARBA00022475"/>
    </source>
</evidence>
<name>A0A839ET05_9HYPH</name>
<evidence type="ECO:0000256" key="1">
    <source>
        <dbReference type="ARBA" id="ARBA00004651"/>
    </source>
</evidence>
<dbReference type="PANTHER" id="PTHR33884">
    <property type="entry name" value="UPF0410 PROTEIN YMGE"/>
    <property type="match status" value="1"/>
</dbReference>
<keyword evidence="3" id="KW-1003">Cell membrane</keyword>
<evidence type="ECO:0000256" key="2">
    <source>
        <dbReference type="ARBA" id="ARBA00011006"/>
    </source>
</evidence>
<evidence type="ECO:0000313" key="8">
    <source>
        <dbReference type="EMBL" id="MBA8881318.1"/>
    </source>
</evidence>
<keyword evidence="4 7" id="KW-0812">Transmembrane</keyword>
<feature type="transmembrane region" description="Helical" evidence="7">
    <location>
        <begin position="31"/>
        <end position="50"/>
    </location>
</feature>
<dbReference type="EMBL" id="JACGXN010000013">
    <property type="protein sequence ID" value="MBA8881318.1"/>
    <property type="molecule type" value="Genomic_DNA"/>
</dbReference>
<comment type="similarity">
    <text evidence="2">Belongs to the UPF0410 family.</text>
</comment>
<gene>
    <name evidence="8" type="ORF">FHW16_005056</name>
</gene>
<feature type="transmembrane region" description="Helical" evidence="7">
    <location>
        <begin position="6"/>
        <end position="24"/>
    </location>
</feature>
<comment type="subcellular location">
    <subcellularLocation>
        <location evidence="1">Cell membrane</location>
        <topology evidence="1">Multi-pass membrane protein</topology>
    </subcellularLocation>
</comment>
<accession>A0A839ET05</accession>
<dbReference type="Proteomes" id="UP000549052">
    <property type="component" value="Unassembled WGS sequence"/>
</dbReference>
<reference evidence="8 9" key="1">
    <citation type="submission" date="2020-07" db="EMBL/GenBank/DDBJ databases">
        <title>Genomic Encyclopedia of Type Strains, Phase IV (KMG-V): Genome sequencing to study the core and pangenomes of soil and plant-associated prokaryotes.</title>
        <authorList>
            <person name="Whitman W."/>
        </authorList>
    </citation>
    <scope>NUCLEOTIDE SEQUENCE [LARGE SCALE GENOMIC DNA]</scope>
    <source>
        <strain evidence="8 9">AN3</strain>
    </source>
</reference>
<organism evidence="8 9">
    <name type="scientific">Phyllobacterium myrsinacearum</name>
    <dbReference type="NCBI Taxonomy" id="28101"/>
    <lineage>
        <taxon>Bacteria</taxon>
        <taxon>Pseudomonadati</taxon>
        <taxon>Pseudomonadota</taxon>
        <taxon>Alphaproteobacteria</taxon>
        <taxon>Hyphomicrobiales</taxon>
        <taxon>Phyllobacteriaceae</taxon>
        <taxon>Phyllobacterium</taxon>
    </lineage>
</organism>
<sequence>MGGESLLIFLLVGLIAGWLASQLVRGGGFGLIGDLIVGVIGAFIAGYLFPRLGISLGAGLLGSIIAATIGAVILLVILRAVKRA</sequence>
<dbReference type="Pfam" id="PF04226">
    <property type="entry name" value="Transgly_assoc"/>
    <property type="match status" value="1"/>
</dbReference>
<evidence type="ECO:0000256" key="7">
    <source>
        <dbReference type="SAM" id="Phobius"/>
    </source>
</evidence>
<evidence type="ECO:0000256" key="5">
    <source>
        <dbReference type="ARBA" id="ARBA00022989"/>
    </source>
</evidence>
<dbReference type="GO" id="GO:0005886">
    <property type="term" value="C:plasma membrane"/>
    <property type="evidence" value="ECO:0007669"/>
    <property type="project" value="UniProtKB-SubCell"/>
</dbReference>
<comment type="caution">
    <text evidence="8">The sequence shown here is derived from an EMBL/GenBank/DDBJ whole genome shotgun (WGS) entry which is preliminary data.</text>
</comment>
<dbReference type="AlphaFoldDB" id="A0A839ET05"/>
<feature type="transmembrane region" description="Helical" evidence="7">
    <location>
        <begin position="56"/>
        <end position="78"/>
    </location>
</feature>
<keyword evidence="5 7" id="KW-1133">Transmembrane helix</keyword>
<dbReference type="PANTHER" id="PTHR33884:SF3">
    <property type="entry name" value="UPF0410 PROTEIN YMGE"/>
    <property type="match status" value="1"/>
</dbReference>
<proteinExistence type="inferred from homology"/>
<protein>
    <submittedName>
        <fullName evidence="8">Putative membrane protein YeaQ/YmgE (Transglycosylase-associated protein family)</fullName>
    </submittedName>
</protein>
<keyword evidence="6 7" id="KW-0472">Membrane</keyword>
<evidence type="ECO:0000313" key="9">
    <source>
        <dbReference type="Proteomes" id="UP000549052"/>
    </source>
</evidence>
<dbReference type="RefSeq" id="WP_182551916.1">
    <property type="nucleotide sequence ID" value="NZ_JACGXN010000013.1"/>
</dbReference>
<evidence type="ECO:0000256" key="4">
    <source>
        <dbReference type="ARBA" id="ARBA00022692"/>
    </source>
</evidence>
<dbReference type="InterPro" id="IPR007341">
    <property type="entry name" value="Transgly_assoc"/>
</dbReference>